<evidence type="ECO:0000256" key="1">
    <source>
        <dbReference type="ARBA" id="ARBA00004613"/>
    </source>
</evidence>
<keyword evidence="6" id="KW-0175">Coiled coil</keyword>
<evidence type="ECO:0000256" key="2">
    <source>
        <dbReference type="ARBA" id="ARBA00006648"/>
    </source>
</evidence>
<keyword evidence="7" id="KW-0446">Lipid-binding</keyword>
<evidence type="ECO:0000256" key="4">
    <source>
        <dbReference type="ARBA" id="ARBA00022525"/>
    </source>
</evidence>
<evidence type="ECO:0000313" key="9">
    <source>
        <dbReference type="EMBL" id="CEF68233.1"/>
    </source>
</evidence>
<accession>A0A090LJE9</accession>
<proteinExistence type="inferred from homology"/>
<keyword evidence="4" id="KW-0964">Secreted</keyword>
<dbReference type="RefSeq" id="XP_024507433.1">
    <property type="nucleotide sequence ID" value="XM_024654013.1"/>
</dbReference>
<dbReference type="Proteomes" id="UP000035682">
    <property type="component" value="Unplaced"/>
</dbReference>
<dbReference type="EMBL" id="LN609529">
    <property type="protein sequence ID" value="CEF68233.1"/>
    <property type="molecule type" value="Genomic_DNA"/>
</dbReference>
<dbReference type="Gene3D" id="1.20.120.1100">
    <property type="match status" value="1"/>
</dbReference>
<reference evidence="12" key="2">
    <citation type="submission" date="2022-04" db="UniProtKB">
        <authorList>
            <consortium name="WormBaseParasite"/>
        </authorList>
    </citation>
    <scope>IDENTIFICATION</scope>
</reference>
<evidence type="ECO:0000256" key="7">
    <source>
        <dbReference type="ARBA" id="ARBA00023121"/>
    </source>
</evidence>
<dbReference type="AlphaFoldDB" id="A0A090LJE9"/>
<evidence type="ECO:0000313" key="10">
    <source>
        <dbReference type="Proteomes" id="UP000035682"/>
    </source>
</evidence>
<evidence type="ECO:0000313" key="11">
    <source>
        <dbReference type="WBParaSite" id="SRAE_2000289100.1"/>
    </source>
</evidence>
<dbReference type="CTD" id="36380598"/>
<dbReference type="OMA" id="ANYANYK"/>
<dbReference type="Pfam" id="PF05823">
    <property type="entry name" value="Gp-FAR-1"/>
    <property type="match status" value="1"/>
</dbReference>
<dbReference type="GeneID" id="36380598"/>
<dbReference type="PANTHER" id="PTHR31418:SF7">
    <property type="entry name" value="FATTY-ACID AND RETINOL-BINDING PROTEIN 1"/>
    <property type="match status" value="1"/>
</dbReference>
<dbReference type="InterPro" id="IPR008632">
    <property type="entry name" value="Gp-FAR-1"/>
</dbReference>
<dbReference type="GO" id="GO:0005576">
    <property type="term" value="C:extracellular region"/>
    <property type="evidence" value="ECO:0007669"/>
    <property type="project" value="UniProtKB-SubCell"/>
</dbReference>
<comment type="similarity">
    <text evidence="2">Belongs to the fatty-acid and retinol-binding protein (FARBP) family.</text>
</comment>
<feature type="chain" id="PRO_5042326858" description="Fatty-acid and retinol-binding protein 1" evidence="8">
    <location>
        <begin position="20"/>
        <end position="180"/>
    </location>
</feature>
<dbReference type="WBParaSite" id="SRAE_2000289100.2">
    <property type="protein sequence ID" value="SRAE_2000289100.2"/>
    <property type="gene ID" value="WBGene00263105"/>
</dbReference>
<sequence>MVSIRLLIVAVIGIAVVAGNTLPYDQIPAQFKEFVPDEVKEFYKGITQEDRAVLIEIAKNHDKYTNEEEAIAALKEKSPALGEKAESLYNMVKEKVNSLTEEPKKFAKELIQEARALRPVPGEKPDLNKLKEFGSKYIGKYKDLSDAAKTELRQVFPKMHALAENEKFQKLIKGFLNIEN</sequence>
<dbReference type="WBParaSite" id="SRAE_2000289100.1">
    <property type="protein sequence ID" value="SRAE_2000289100.1"/>
    <property type="gene ID" value="WBGene00263105"/>
</dbReference>
<evidence type="ECO:0000256" key="5">
    <source>
        <dbReference type="ARBA" id="ARBA00022729"/>
    </source>
</evidence>
<reference evidence="9 10" key="1">
    <citation type="submission" date="2014-09" db="EMBL/GenBank/DDBJ databases">
        <authorList>
            <person name="Martin A.A."/>
        </authorList>
    </citation>
    <scope>NUCLEOTIDE SEQUENCE</scope>
    <source>
        <strain evidence="10 12">ED321</strain>
        <strain evidence="9">ED321 Heterogonic</strain>
    </source>
</reference>
<evidence type="ECO:0000313" key="12">
    <source>
        <dbReference type="WBParaSite" id="SRAE_2000289100.2"/>
    </source>
</evidence>
<keyword evidence="10" id="KW-1185">Reference proteome</keyword>
<dbReference type="STRING" id="34506.A0A090LJE9"/>
<comment type="subcellular location">
    <subcellularLocation>
        <location evidence="1">Secreted</location>
    </subcellularLocation>
</comment>
<gene>
    <name evidence="9 11 12 13" type="ORF">SRAE_2000289100</name>
</gene>
<evidence type="ECO:0000256" key="6">
    <source>
        <dbReference type="ARBA" id="ARBA00023054"/>
    </source>
</evidence>
<dbReference type="WormBase" id="SRAE_2000289100">
    <property type="protein sequence ID" value="SRP05901"/>
    <property type="gene ID" value="WBGene00263105"/>
</dbReference>
<feature type="signal peptide" evidence="8">
    <location>
        <begin position="1"/>
        <end position="19"/>
    </location>
</feature>
<evidence type="ECO:0000256" key="8">
    <source>
        <dbReference type="SAM" id="SignalP"/>
    </source>
</evidence>
<organism evidence="9">
    <name type="scientific">Strongyloides ratti</name>
    <name type="common">Parasitic roundworm</name>
    <dbReference type="NCBI Taxonomy" id="34506"/>
    <lineage>
        <taxon>Eukaryota</taxon>
        <taxon>Metazoa</taxon>
        <taxon>Ecdysozoa</taxon>
        <taxon>Nematoda</taxon>
        <taxon>Chromadorea</taxon>
        <taxon>Rhabditida</taxon>
        <taxon>Tylenchina</taxon>
        <taxon>Panagrolaimomorpha</taxon>
        <taxon>Strongyloidoidea</taxon>
        <taxon>Strongyloididae</taxon>
        <taxon>Strongyloides</taxon>
    </lineage>
</organism>
<dbReference type="PANTHER" id="PTHR31418">
    <property type="entry name" value="FATTY-ACID AND RETINOL-BINDING PROTEIN 1"/>
    <property type="match status" value="1"/>
</dbReference>
<evidence type="ECO:0000313" key="13">
    <source>
        <dbReference type="WormBase" id="SRAE_2000289100"/>
    </source>
</evidence>
<name>A0A090LJE9_STRRB</name>
<dbReference type="eggNOG" id="ENOG502S5FJ">
    <property type="taxonomic scope" value="Eukaryota"/>
</dbReference>
<protein>
    <recommendedName>
        <fullName evidence="3">Fatty-acid and retinol-binding protein 1</fullName>
    </recommendedName>
</protein>
<dbReference type="OrthoDB" id="5808308at2759"/>
<evidence type="ECO:0000256" key="3">
    <source>
        <dbReference type="ARBA" id="ARBA00017453"/>
    </source>
</evidence>
<keyword evidence="5 8" id="KW-0732">Signal</keyword>
<dbReference type="GO" id="GO:0008289">
    <property type="term" value="F:lipid binding"/>
    <property type="evidence" value="ECO:0007669"/>
    <property type="project" value="UniProtKB-KW"/>
</dbReference>